<evidence type="ECO:0000256" key="2">
    <source>
        <dbReference type="SAM" id="SignalP"/>
    </source>
</evidence>
<evidence type="ECO:0000313" key="4">
    <source>
        <dbReference type="Proteomes" id="UP000199361"/>
    </source>
</evidence>
<gene>
    <name evidence="3" type="ORF">SAMN05421811_102449</name>
</gene>
<evidence type="ECO:0000256" key="1">
    <source>
        <dbReference type="SAM" id="MobiDB-lite"/>
    </source>
</evidence>
<accession>A0A1I0CTH5</accession>
<evidence type="ECO:0008006" key="5">
    <source>
        <dbReference type="Google" id="ProtNLM"/>
    </source>
</evidence>
<evidence type="ECO:0000313" key="3">
    <source>
        <dbReference type="EMBL" id="SET23112.1"/>
    </source>
</evidence>
<feature type="compositionally biased region" description="Low complexity" evidence="1">
    <location>
        <begin position="172"/>
        <end position="184"/>
    </location>
</feature>
<dbReference type="OrthoDB" id="3539927at2"/>
<dbReference type="EMBL" id="FOHX01000002">
    <property type="protein sequence ID" value="SET23112.1"/>
    <property type="molecule type" value="Genomic_DNA"/>
</dbReference>
<name>A0A1I0CTH5_9ACTN</name>
<organism evidence="3 4">
    <name type="scientific">Nonomuraea wenchangensis</name>
    <dbReference type="NCBI Taxonomy" id="568860"/>
    <lineage>
        <taxon>Bacteria</taxon>
        <taxon>Bacillati</taxon>
        <taxon>Actinomycetota</taxon>
        <taxon>Actinomycetes</taxon>
        <taxon>Streptosporangiales</taxon>
        <taxon>Streptosporangiaceae</taxon>
        <taxon>Nonomuraea</taxon>
    </lineage>
</organism>
<keyword evidence="4" id="KW-1185">Reference proteome</keyword>
<feature type="compositionally biased region" description="Acidic residues" evidence="1">
    <location>
        <begin position="193"/>
        <end position="215"/>
    </location>
</feature>
<feature type="chain" id="PRO_5038502223" description="LPXTG-motif cell wall anchor domain-containing protein" evidence="2">
    <location>
        <begin position="22"/>
        <end position="264"/>
    </location>
</feature>
<feature type="signal peptide" evidence="2">
    <location>
        <begin position="1"/>
        <end position="21"/>
    </location>
</feature>
<protein>
    <recommendedName>
        <fullName evidence="5">LPXTG-motif cell wall anchor domain-containing protein</fullName>
    </recommendedName>
</protein>
<proteinExistence type="predicted"/>
<sequence>MRVALLVPLAALLLGSAPAAAAAPEVLDYTCTTTATGDKQNIKLSVELTVPPTGGVQQHLTIGWKGSYSGSAQLLAPATGLEAGLNLYAYAGISGITGLTSATGVAQLTGVTPGAPITFPATTVNLTTTPPQAGTGKVHAASVNFGPSPQEPVIECKLPSTATPAEHPLTISATGASPSQTPTTTPTPTPTPSDEEEEEEEEETPEDDATPEESDSSAKVPSGGVSTGGGGEAGPDGRALILTGSLLLLAGGTGLVLRRRRLPS</sequence>
<dbReference type="AlphaFoldDB" id="A0A1I0CTH5"/>
<feature type="compositionally biased region" description="Gly residues" evidence="1">
    <location>
        <begin position="225"/>
        <end position="234"/>
    </location>
</feature>
<dbReference type="STRING" id="568860.SAMN05421811_102449"/>
<feature type="region of interest" description="Disordered" evidence="1">
    <location>
        <begin position="164"/>
        <end position="238"/>
    </location>
</feature>
<keyword evidence="2" id="KW-0732">Signal</keyword>
<dbReference type="RefSeq" id="WP_143082117.1">
    <property type="nucleotide sequence ID" value="NZ_FOHX01000002.1"/>
</dbReference>
<reference evidence="3 4" key="1">
    <citation type="submission" date="2016-10" db="EMBL/GenBank/DDBJ databases">
        <authorList>
            <person name="de Groot N.N."/>
        </authorList>
    </citation>
    <scope>NUCLEOTIDE SEQUENCE [LARGE SCALE GENOMIC DNA]</scope>
    <source>
        <strain evidence="3 4">CGMCC 4.5598</strain>
    </source>
</reference>
<dbReference type="Proteomes" id="UP000199361">
    <property type="component" value="Unassembled WGS sequence"/>
</dbReference>